<dbReference type="GO" id="GO:0008422">
    <property type="term" value="F:beta-glucosidase activity"/>
    <property type="evidence" value="ECO:0007669"/>
    <property type="project" value="TreeGrafter"/>
</dbReference>
<dbReference type="PROSITE" id="PS00653">
    <property type="entry name" value="GLYCOSYL_HYDROL_F1_2"/>
    <property type="match status" value="1"/>
</dbReference>
<keyword evidence="3" id="KW-0326">Glycosidase</keyword>
<dbReference type="Gene3D" id="3.20.20.80">
    <property type="entry name" value="Glycosidases"/>
    <property type="match status" value="1"/>
</dbReference>
<dbReference type="SUPFAM" id="SSF51445">
    <property type="entry name" value="(Trans)glycosidases"/>
    <property type="match status" value="1"/>
</dbReference>
<protein>
    <submittedName>
        <fullName evidence="7">Beta-glucosidase 18-like</fullName>
    </submittedName>
</protein>
<name>A0A6J1IH03_CUCMA</name>
<dbReference type="KEGG" id="cmax:111476863"/>
<evidence type="ECO:0000256" key="1">
    <source>
        <dbReference type="ARBA" id="ARBA00010838"/>
    </source>
</evidence>
<dbReference type="RefSeq" id="XP_022976476.1">
    <property type="nucleotide sequence ID" value="XM_023120708.1"/>
</dbReference>
<keyword evidence="5" id="KW-0732">Signal</keyword>
<organism evidence="6 7">
    <name type="scientific">Cucurbita maxima</name>
    <name type="common">Pumpkin</name>
    <name type="synonym">Winter squash</name>
    <dbReference type="NCBI Taxonomy" id="3661"/>
    <lineage>
        <taxon>Eukaryota</taxon>
        <taxon>Viridiplantae</taxon>
        <taxon>Streptophyta</taxon>
        <taxon>Embryophyta</taxon>
        <taxon>Tracheophyta</taxon>
        <taxon>Spermatophyta</taxon>
        <taxon>Magnoliopsida</taxon>
        <taxon>eudicotyledons</taxon>
        <taxon>Gunneridae</taxon>
        <taxon>Pentapetalae</taxon>
        <taxon>rosids</taxon>
        <taxon>fabids</taxon>
        <taxon>Cucurbitales</taxon>
        <taxon>Cucurbitaceae</taxon>
        <taxon>Cucurbiteae</taxon>
        <taxon>Cucurbita</taxon>
    </lineage>
</organism>
<feature type="chain" id="PRO_5026841614" evidence="5">
    <location>
        <begin position="25"/>
        <end position="534"/>
    </location>
</feature>
<evidence type="ECO:0000256" key="4">
    <source>
        <dbReference type="RuleBase" id="RU003690"/>
    </source>
</evidence>
<dbReference type="GO" id="GO:0005975">
    <property type="term" value="P:carbohydrate metabolic process"/>
    <property type="evidence" value="ECO:0007669"/>
    <property type="project" value="InterPro"/>
</dbReference>
<evidence type="ECO:0000313" key="6">
    <source>
        <dbReference type="Proteomes" id="UP000504608"/>
    </source>
</evidence>
<dbReference type="InterPro" id="IPR033132">
    <property type="entry name" value="GH_1_N_CS"/>
</dbReference>
<keyword evidence="6" id="KW-1185">Reference proteome</keyword>
<accession>A0A6J1IH03</accession>
<feature type="signal peptide" evidence="5">
    <location>
        <begin position="1"/>
        <end position="24"/>
    </location>
</feature>
<dbReference type="PANTHER" id="PTHR10353">
    <property type="entry name" value="GLYCOSYL HYDROLASE"/>
    <property type="match status" value="1"/>
</dbReference>
<sequence>MGTKILPFCSSLLLILCLASHPSAQSFAQNEEQEQQEIKRSDFPEHFLFGTATSSYQIEGAFLEDGRGTSNWDAFSHIPGKIKNNDTGDVADDHYHRFLEDIELMHSMGMNAYRFSISWTRILPRGRFGKINRRGISFYNKVIDRLLLRGIEPFVTIHHHDLPDELDKRYGSWMSSQMQEDFVYFARICFEEFGDRVKHWITINEPNLVVLMAYIKGVYPPAHCSPPFGNCSVGNSDIEPLIVMHNMLLAHAKAVRLYRTHFQGKQGGSIGLVAFGHMYEPFTDNEFDRQAVDRALIFNFAWVYDPIVYGDYPKEMQAILGSQLPRFSKAEKKILKGSLDYIYVNHYTTLFTKDCLHSICSDDANRPIKGFLDTTGYRDGVSIGDPTGVDRFFVVPRGLEKIINYIKERYPDKPIFVTENGYSAPSTDSNNVEDMVNDTKRVNYHKKYLASLAKAMRNGADVRGYFAWSLMDNFEWADGYGTRFGLLYVDRQTLERRPKLSAQWFASFLGGHPQVLTKSSSIVNTNAFDSLMDG</sequence>
<dbReference type="Proteomes" id="UP000504608">
    <property type="component" value="Unplaced"/>
</dbReference>
<comment type="similarity">
    <text evidence="1 4">Belongs to the glycosyl hydrolase 1 family.</text>
</comment>
<dbReference type="AlphaFoldDB" id="A0A6J1IH03"/>
<keyword evidence="2" id="KW-0378">Hydrolase</keyword>
<evidence type="ECO:0000256" key="3">
    <source>
        <dbReference type="ARBA" id="ARBA00023295"/>
    </source>
</evidence>
<evidence type="ECO:0000256" key="5">
    <source>
        <dbReference type="SAM" id="SignalP"/>
    </source>
</evidence>
<dbReference type="InterPro" id="IPR017853">
    <property type="entry name" value="GH"/>
</dbReference>
<evidence type="ECO:0000313" key="7">
    <source>
        <dbReference type="RefSeq" id="XP_022976476.1"/>
    </source>
</evidence>
<dbReference type="GeneID" id="111476863"/>
<dbReference type="Pfam" id="PF00232">
    <property type="entry name" value="Glyco_hydro_1"/>
    <property type="match status" value="1"/>
</dbReference>
<evidence type="ECO:0000256" key="2">
    <source>
        <dbReference type="ARBA" id="ARBA00022801"/>
    </source>
</evidence>
<dbReference type="InterPro" id="IPR001360">
    <property type="entry name" value="Glyco_hydro_1"/>
</dbReference>
<dbReference type="OrthoDB" id="65569at2759"/>
<gene>
    <name evidence="7" type="primary">LOC111476863</name>
</gene>
<dbReference type="PANTHER" id="PTHR10353:SF175">
    <property type="entry name" value="BETA-GLUCOSIDASE 18-LIKE ISOFORM X1"/>
    <property type="match status" value="1"/>
</dbReference>
<dbReference type="FunFam" id="3.20.20.80:FF:000020">
    <property type="entry name" value="Beta-glucosidase 12"/>
    <property type="match status" value="1"/>
</dbReference>
<dbReference type="PRINTS" id="PR00131">
    <property type="entry name" value="GLHYDRLASE1"/>
</dbReference>
<reference evidence="7" key="1">
    <citation type="submission" date="2025-08" db="UniProtKB">
        <authorList>
            <consortium name="RefSeq"/>
        </authorList>
    </citation>
    <scope>IDENTIFICATION</scope>
    <source>
        <tissue evidence="7">Young leaves</tissue>
    </source>
</reference>
<proteinExistence type="inferred from homology"/>